<proteinExistence type="predicted"/>
<dbReference type="Gene3D" id="3.10.450.50">
    <property type="match status" value="1"/>
</dbReference>
<dbReference type="EMBL" id="VIJZ01000021">
    <property type="protein sequence ID" value="TQR92305.1"/>
    <property type="molecule type" value="Genomic_DNA"/>
</dbReference>
<evidence type="ECO:0000259" key="1">
    <source>
        <dbReference type="Pfam" id="PF12680"/>
    </source>
</evidence>
<evidence type="ECO:0000313" key="2">
    <source>
        <dbReference type="EMBL" id="TQR92305.1"/>
    </source>
</evidence>
<protein>
    <submittedName>
        <fullName evidence="2">Nuclear transport factor 2 family protein</fullName>
    </submittedName>
</protein>
<evidence type="ECO:0000313" key="3">
    <source>
        <dbReference type="Proteomes" id="UP000319219"/>
    </source>
</evidence>
<sequence>MDMTSGNFPEAQATEILKVFQSSLVKQDLERWLTLFREDAVVEFPYAPEGYTQRLVGIEEIRNYIIELFKQMNILSFSSPDLFVSKDKLVAEYTCDAVMTGTEKTYRQRYISMFHLKDGKITLFKDYWNPTVLLEVAQG</sequence>
<dbReference type="Proteomes" id="UP000319219">
    <property type="component" value="Unassembled WGS sequence"/>
</dbReference>
<dbReference type="SUPFAM" id="SSF54427">
    <property type="entry name" value="NTF2-like"/>
    <property type="match status" value="1"/>
</dbReference>
<feature type="domain" description="SnoaL-like" evidence="1">
    <location>
        <begin position="24"/>
        <end position="122"/>
    </location>
</feature>
<dbReference type="InterPro" id="IPR032710">
    <property type="entry name" value="NTF2-like_dom_sf"/>
</dbReference>
<dbReference type="Pfam" id="PF12680">
    <property type="entry name" value="SnoaL_2"/>
    <property type="match status" value="1"/>
</dbReference>
<name>A0ABY3AXB3_9BACL</name>
<reference evidence="2 3" key="1">
    <citation type="submission" date="2019-07" db="EMBL/GenBank/DDBJ databases">
        <title>Paenibacillus ottowii sp. nov. isolated from a fermentation system processing bovine manure.</title>
        <authorList>
            <person name="Velazquez L.F."/>
            <person name="Rajbanshi S."/>
            <person name="Guan S."/>
            <person name="Hinchee M."/>
            <person name="Welsh A."/>
        </authorList>
    </citation>
    <scope>NUCLEOTIDE SEQUENCE [LARGE SCALE GENOMIC DNA]</scope>
    <source>
        <strain evidence="2 3">MS2379</strain>
    </source>
</reference>
<keyword evidence="3" id="KW-1185">Reference proteome</keyword>
<gene>
    <name evidence="2" type="ORF">FKV70_25635</name>
</gene>
<organism evidence="2 3">
    <name type="scientific">Paenibacillus ottowii</name>
    <dbReference type="NCBI Taxonomy" id="2315729"/>
    <lineage>
        <taxon>Bacteria</taxon>
        <taxon>Bacillati</taxon>
        <taxon>Bacillota</taxon>
        <taxon>Bacilli</taxon>
        <taxon>Bacillales</taxon>
        <taxon>Paenibacillaceae</taxon>
        <taxon>Paenibacillus</taxon>
    </lineage>
</organism>
<dbReference type="InterPro" id="IPR037401">
    <property type="entry name" value="SnoaL-like"/>
</dbReference>
<comment type="caution">
    <text evidence="2">The sequence shown here is derived from an EMBL/GenBank/DDBJ whole genome shotgun (WGS) entry which is preliminary data.</text>
</comment>
<accession>A0ABY3AXB3</accession>